<dbReference type="OrthoDB" id="9800957at2"/>
<dbReference type="PANTHER" id="PTHR21621">
    <property type="entry name" value="RIBOSOMAL PROTEIN S6 MODIFICATION PROTEIN"/>
    <property type="match status" value="1"/>
</dbReference>
<dbReference type="GO" id="GO:0046872">
    <property type="term" value="F:metal ion binding"/>
    <property type="evidence" value="ECO:0007669"/>
    <property type="project" value="InterPro"/>
</dbReference>
<sequence length="494" mass="57009">MSELLVVVDSIKDWAPYFPAEDVITFDEYLSRQDGKKKTRTRVINLCRSYKYLSKGYYCSLLSEARDHHVLPSLRVINDLNQKSLYTLHLDDIQQLSSKEMQKTHSEQDLKFITYFGSTSQAEFKPLAKDLFEKFPCPILEVSLRFQGRWQISELQALSPHNLKTDEQQTEFANGLDRFSHKIWRTPKLRKQYRYDLAILTNKDEKLPPSDATAIKRFIKAGNKLGVDVDIIDRKDYVRLAEYDALFIRETTSIDHHTFRFAKKAESEGMVVMDDSTSILRCCNKVYLTDLFNVNKVPSPKTYILSKQDKPALEKAMLDIGFPIVLKIPDGAFSQGVFKVSTPEEFETKIQKLFQKSALVLAQEFMYTDFDWRIGVINNKPLYACRYYMAKDHWQIYNHASKNSRFTSGGFDTMPTYEAPKPVLDAALKATRLIGNSLYGVDIKQSGDRAVVIEVNDNPSLESGVEDKFLEGQLYDQIMQEFVTRIESRRSSKN</sequence>
<protein>
    <submittedName>
        <fullName evidence="4">RimK family alpha-L-glutamate ligase</fullName>
    </submittedName>
</protein>
<evidence type="ECO:0000256" key="2">
    <source>
        <dbReference type="PROSITE-ProRule" id="PRU00409"/>
    </source>
</evidence>
<keyword evidence="2" id="KW-0067">ATP-binding</keyword>
<keyword evidence="5" id="KW-1185">Reference proteome</keyword>
<keyword evidence="2" id="KW-0547">Nucleotide-binding</keyword>
<dbReference type="RefSeq" id="WP_101895058.1">
    <property type="nucleotide sequence ID" value="NZ_CP022684.1"/>
</dbReference>
<name>A0A2K9LN35_9GAMM</name>
<keyword evidence="4" id="KW-0436">Ligase</keyword>
<dbReference type="PANTHER" id="PTHR21621:SF0">
    <property type="entry name" value="BETA-CITRYLGLUTAMATE SYNTHASE B-RELATED"/>
    <property type="match status" value="1"/>
</dbReference>
<feature type="domain" description="ATP-grasp" evidence="3">
    <location>
        <begin position="289"/>
        <end position="484"/>
    </location>
</feature>
<dbReference type="GO" id="GO:0018169">
    <property type="term" value="F:ribosomal S6-glutamic acid ligase activity"/>
    <property type="evidence" value="ECO:0007669"/>
    <property type="project" value="TreeGrafter"/>
</dbReference>
<evidence type="ECO:0000313" key="5">
    <source>
        <dbReference type="Proteomes" id="UP000235116"/>
    </source>
</evidence>
<dbReference type="Gene3D" id="3.30.1490.20">
    <property type="entry name" value="ATP-grasp fold, A domain"/>
    <property type="match status" value="1"/>
</dbReference>
<dbReference type="KEGG" id="kak:Kalk_15185"/>
<dbReference type="Pfam" id="PF08443">
    <property type="entry name" value="RimK"/>
    <property type="match status" value="1"/>
</dbReference>
<gene>
    <name evidence="4" type="ORF">Kalk_15185</name>
</gene>
<dbReference type="GO" id="GO:0005524">
    <property type="term" value="F:ATP binding"/>
    <property type="evidence" value="ECO:0007669"/>
    <property type="project" value="UniProtKB-UniRule"/>
</dbReference>
<keyword evidence="1" id="KW-0464">Manganese</keyword>
<proteinExistence type="predicted"/>
<dbReference type="InterPro" id="IPR025839">
    <property type="entry name" value="RLAN_dom"/>
</dbReference>
<evidence type="ECO:0000256" key="1">
    <source>
        <dbReference type="ARBA" id="ARBA00023211"/>
    </source>
</evidence>
<dbReference type="Pfam" id="PF14401">
    <property type="entry name" value="RLAN"/>
    <property type="match status" value="1"/>
</dbReference>
<evidence type="ECO:0000313" key="4">
    <source>
        <dbReference type="EMBL" id="AUM13683.1"/>
    </source>
</evidence>
<dbReference type="AlphaFoldDB" id="A0A2K9LN35"/>
<dbReference type="SUPFAM" id="SSF56059">
    <property type="entry name" value="Glutathione synthetase ATP-binding domain-like"/>
    <property type="match status" value="1"/>
</dbReference>
<dbReference type="Proteomes" id="UP000235116">
    <property type="component" value="Chromosome"/>
</dbReference>
<evidence type="ECO:0000259" key="3">
    <source>
        <dbReference type="PROSITE" id="PS50975"/>
    </source>
</evidence>
<dbReference type="GO" id="GO:0009432">
    <property type="term" value="P:SOS response"/>
    <property type="evidence" value="ECO:0007669"/>
    <property type="project" value="TreeGrafter"/>
</dbReference>
<dbReference type="PROSITE" id="PS50975">
    <property type="entry name" value="ATP_GRASP"/>
    <property type="match status" value="1"/>
</dbReference>
<dbReference type="Gene3D" id="3.30.470.20">
    <property type="entry name" value="ATP-grasp fold, B domain"/>
    <property type="match status" value="1"/>
</dbReference>
<accession>A0A2K9LN35</accession>
<dbReference type="InterPro" id="IPR013815">
    <property type="entry name" value="ATP_grasp_subdomain_1"/>
</dbReference>
<dbReference type="EMBL" id="CP022684">
    <property type="protein sequence ID" value="AUM13683.1"/>
    <property type="molecule type" value="Genomic_DNA"/>
</dbReference>
<dbReference type="GO" id="GO:0005737">
    <property type="term" value="C:cytoplasm"/>
    <property type="evidence" value="ECO:0007669"/>
    <property type="project" value="TreeGrafter"/>
</dbReference>
<organism evidence="4 5">
    <name type="scientific">Ketobacter alkanivorans</name>
    <dbReference type="NCBI Taxonomy" id="1917421"/>
    <lineage>
        <taxon>Bacteria</taxon>
        <taxon>Pseudomonadati</taxon>
        <taxon>Pseudomonadota</taxon>
        <taxon>Gammaproteobacteria</taxon>
        <taxon>Pseudomonadales</taxon>
        <taxon>Ketobacteraceae</taxon>
        <taxon>Ketobacter</taxon>
    </lineage>
</organism>
<dbReference type="InterPro" id="IPR013651">
    <property type="entry name" value="ATP-grasp_RimK-type"/>
</dbReference>
<dbReference type="InterPro" id="IPR011761">
    <property type="entry name" value="ATP-grasp"/>
</dbReference>
<reference evidence="5" key="1">
    <citation type="submission" date="2017-08" db="EMBL/GenBank/DDBJ databases">
        <title>Direct submision.</title>
        <authorList>
            <person name="Kim S.-J."/>
            <person name="Rhee S.-K."/>
        </authorList>
    </citation>
    <scope>NUCLEOTIDE SEQUENCE [LARGE SCALE GENOMIC DNA]</scope>
    <source>
        <strain evidence="5">GI5</strain>
    </source>
</reference>